<dbReference type="Proteomes" id="UP000297703">
    <property type="component" value="Unassembled WGS sequence"/>
</dbReference>
<name>A0A4D9EW12_9SAUR</name>
<dbReference type="EMBL" id="QXTE01000021">
    <property type="protein sequence ID" value="TFK12483.1"/>
    <property type="molecule type" value="Genomic_DNA"/>
</dbReference>
<reference evidence="1 2" key="2">
    <citation type="submission" date="2019-04" db="EMBL/GenBank/DDBJ databases">
        <title>The genome sequence of big-headed turtle.</title>
        <authorList>
            <person name="Gong S."/>
        </authorList>
    </citation>
    <scope>NUCLEOTIDE SEQUENCE [LARGE SCALE GENOMIC DNA]</scope>
    <source>
        <strain evidence="1">DO16091913</strain>
        <tissue evidence="1">Muscle</tissue>
    </source>
</reference>
<dbReference type="AlphaFoldDB" id="A0A4D9EW12"/>
<evidence type="ECO:0000313" key="2">
    <source>
        <dbReference type="Proteomes" id="UP000297703"/>
    </source>
</evidence>
<proteinExistence type="predicted"/>
<dbReference type="OrthoDB" id="2449818at2759"/>
<organism evidence="1 2">
    <name type="scientific">Platysternon megacephalum</name>
    <name type="common">big-headed turtle</name>
    <dbReference type="NCBI Taxonomy" id="55544"/>
    <lineage>
        <taxon>Eukaryota</taxon>
        <taxon>Metazoa</taxon>
        <taxon>Chordata</taxon>
        <taxon>Craniata</taxon>
        <taxon>Vertebrata</taxon>
        <taxon>Euteleostomi</taxon>
        <taxon>Archelosauria</taxon>
        <taxon>Testudinata</taxon>
        <taxon>Testudines</taxon>
        <taxon>Cryptodira</taxon>
        <taxon>Durocryptodira</taxon>
        <taxon>Testudinoidea</taxon>
        <taxon>Platysternidae</taxon>
        <taxon>Platysternon</taxon>
    </lineage>
</organism>
<accession>A0A4D9EW12</accession>
<evidence type="ECO:0000313" key="1">
    <source>
        <dbReference type="EMBL" id="TFK12483.1"/>
    </source>
</evidence>
<sequence length="60" mass="6796">MAVDIPHVDIEALNKTDKVLLSPPYENMGVNVTEVKSPIKFQMKKMLCLDVTVKHEDKLT</sequence>
<protein>
    <submittedName>
        <fullName evidence="1">ADP-ribosylation factor 4</fullName>
    </submittedName>
</protein>
<reference evidence="1 2" key="1">
    <citation type="submission" date="2019-04" db="EMBL/GenBank/DDBJ databases">
        <title>Draft genome of the big-headed turtle Platysternon megacephalum.</title>
        <authorList>
            <person name="Gong S."/>
        </authorList>
    </citation>
    <scope>NUCLEOTIDE SEQUENCE [LARGE SCALE GENOMIC DNA]</scope>
    <source>
        <strain evidence="1">DO16091913</strain>
        <tissue evidence="1">Muscle</tissue>
    </source>
</reference>
<comment type="caution">
    <text evidence="1">The sequence shown here is derived from an EMBL/GenBank/DDBJ whole genome shotgun (WGS) entry which is preliminary data.</text>
</comment>
<keyword evidence="2" id="KW-1185">Reference proteome</keyword>
<gene>
    <name evidence="1" type="ORF">DR999_PMT04048</name>
</gene>